<dbReference type="EMBL" id="BAFN01000001">
    <property type="protein sequence ID" value="GAN32560.1"/>
    <property type="molecule type" value="Genomic_DNA"/>
</dbReference>
<accession>A0ABQ0JV11</accession>
<name>A0ABQ0JV11_9BACT</name>
<dbReference type="Proteomes" id="UP000032309">
    <property type="component" value="Unassembled WGS sequence"/>
</dbReference>
<keyword evidence="2" id="KW-1185">Reference proteome</keyword>
<protein>
    <submittedName>
        <fullName evidence="1">Uncharacterized protein</fullName>
    </submittedName>
</protein>
<evidence type="ECO:0000313" key="1">
    <source>
        <dbReference type="EMBL" id="GAN32560.1"/>
    </source>
</evidence>
<proteinExistence type="predicted"/>
<reference evidence="2" key="1">
    <citation type="journal article" date="2015" name="Genome Announc.">
        <title>Draft Genome Sequence of an Anaerobic Ammonium-Oxidizing Bacterium, "Candidatus Brocadia sinica".</title>
        <authorList>
            <person name="Oshiki M."/>
            <person name="Shinyako-Hata K."/>
            <person name="Satoh H."/>
            <person name="Okabe S."/>
        </authorList>
    </citation>
    <scope>NUCLEOTIDE SEQUENCE [LARGE SCALE GENOMIC DNA]</scope>
    <source>
        <strain evidence="2">JPN1</strain>
    </source>
</reference>
<comment type="caution">
    <text evidence="1">The sequence shown here is derived from an EMBL/GenBank/DDBJ whole genome shotgun (WGS) entry which is preliminary data.</text>
</comment>
<organism evidence="1 2">
    <name type="scientific">Candidatus Brocadia sinica JPN1</name>
    <dbReference type="NCBI Taxonomy" id="1197129"/>
    <lineage>
        <taxon>Bacteria</taxon>
        <taxon>Pseudomonadati</taxon>
        <taxon>Planctomycetota</taxon>
        <taxon>Candidatus Brocadiia</taxon>
        <taxon>Candidatus Brocadiales</taxon>
        <taxon>Candidatus Brocadiaceae</taxon>
        <taxon>Candidatus Brocadia</taxon>
    </lineage>
</organism>
<gene>
    <name evidence="1" type="ORF">BROSI_A1075</name>
</gene>
<evidence type="ECO:0000313" key="2">
    <source>
        <dbReference type="Proteomes" id="UP000032309"/>
    </source>
</evidence>
<sequence>MGFNYTFEPVRVNQRQFIPKVYFFGKPKIFKK</sequence>